<dbReference type="Gene3D" id="3.50.50.60">
    <property type="entry name" value="FAD/NAD(P)-binding domain"/>
    <property type="match status" value="1"/>
</dbReference>
<evidence type="ECO:0000259" key="5">
    <source>
        <dbReference type="Pfam" id="PF01494"/>
    </source>
</evidence>
<dbReference type="InterPro" id="IPR050641">
    <property type="entry name" value="RIFMO-like"/>
</dbReference>
<keyword evidence="4" id="KW-0560">Oxidoreductase</keyword>
<dbReference type="InterPro" id="IPR002938">
    <property type="entry name" value="FAD-bd"/>
</dbReference>
<name>A0A1E3BNG6_ASPCR</name>
<evidence type="ECO:0000256" key="3">
    <source>
        <dbReference type="ARBA" id="ARBA00022827"/>
    </source>
</evidence>
<dbReference type="GO" id="GO:0071949">
    <property type="term" value="F:FAD binding"/>
    <property type="evidence" value="ECO:0007669"/>
    <property type="project" value="InterPro"/>
</dbReference>
<keyword evidence="3" id="KW-0274">FAD</keyword>
<sequence length="849" mass="96053">MTRPTSHVDVLIVGAGPAGLMLANWMSRCGIKTRVVDKRGTKVFNGQADGLQCRTLEIFDSFDFAQRVWQESNHMLEICLWNPDKNGTLHRSDRIADTIPGISRFQQVVLHQGRIERFLLDSIKENSDITVERGVLPTSFNFNESKARDPTDYPITVTLKTLSDEEATPQQQRKSANGTVVEDGLFRSNLAPDDTEDMIRSAEQSARADQTEEVKAKFMVGCDGAHSWVRKQLGFSLEGDSTDYIWGVLDIVPITDFPDIRMRCAIHSANAGSVMVIPRENKLVRLYIQLQSTEVGGGKADRSKITPDMILKSAQRILHPYTLTYDYCDWWTAYQIGQRVGNNFSLQERVFLAGDAVHTHSPKAGQGMNVSMQDTYNLGWKLAHVVKRYSDLSILKTYQSERRRIAQDLIAFDYRFSRLFSGRPAMDVMDEEGISMEEFKNAFQKGNMFASGIAVDYGTSLIVAKPGSSAEQGDGTDVSSQSKHRVLSKQHLARSIPVGQRIPSHKVLNQADARPWHLQELLKSNGRWRVIVFPGSLTNQTNMTRYQKLGEKLSKANSFLRKYTPSNLPIDGIIEVLTVHAGPRWDVELLDLPDIFHPYHEKMGWDYWKVFVDDQSYHEGHGRVYENYGIDPGQGASVIVRPDQYVSWVGEMDDYEEMEEFFSSFMKVQPEEAMVQHVLNLDLRGFSPRLTDVEDIANLLLADCNAGRVGKRWALNYIKQQPELKTCLNCPYDYQRALCEDPERIQAWFNLVQNMQAKYGIEDADVYNFDETGFMMGVILPSMVVTRADAGGLAIGPKLEFRPVVPEDSPAFTLLRGVGASFKSGFIDLSFKIPTRGYLNYFEKAKHPH</sequence>
<dbReference type="SUPFAM" id="SSF54373">
    <property type="entry name" value="FAD-linked reductases, C-terminal domain"/>
    <property type="match status" value="1"/>
</dbReference>
<dbReference type="Pfam" id="PF07976">
    <property type="entry name" value="Phe_hydrox_dim"/>
    <property type="match status" value="1"/>
</dbReference>
<dbReference type="EMBL" id="JXNT01000001">
    <property type="protein sequence ID" value="ODM22489.1"/>
    <property type="molecule type" value="Genomic_DNA"/>
</dbReference>
<evidence type="ECO:0000259" key="6">
    <source>
        <dbReference type="Pfam" id="PF07976"/>
    </source>
</evidence>
<dbReference type="PANTHER" id="PTHR43004:SF20">
    <property type="entry name" value="2-MONOOXYGENASE, PUTATIVE (AFU_ORTHOLOGUE AFUA_1G13660)-RELATED"/>
    <property type="match status" value="1"/>
</dbReference>
<dbReference type="Gene3D" id="3.30.9.10">
    <property type="entry name" value="D-Amino Acid Oxidase, subunit A, domain 2"/>
    <property type="match status" value="1"/>
</dbReference>
<dbReference type="Gene3D" id="3.40.30.20">
    <property type="match status" value="1"/>
</dbReference>
<dbReference type="VEuPathDB" id="FungiDB:SI65_00077"/>
<evidence type="ECO:0000256" key="1">
    <source>
        <dbReference type="ARBA" id="ARBA00007801"/>
    </source>
</evidence>
<accession>A0A1E3BNG6</accession>
<dbReference type="GO" id="GO:0016709">
    <property type="term" value="F:oxidoreductase activity, acting on paired donors, with incorporation or reduction of molecular oxygen, NAD(P)H as one donor, and incorporation of one atom of oxygen"/>
    <property type="evidence" value="ECO:0007669"/>
    <property type="project" value="UniProtKB-ARBA"/>
</dbReference>
<dbReference type="InterPro" id="IPR038220">
    <property type="entry name" value="PHOX_C_sf"/>
</dbReference>
<evidence type="ECO:0000313" key="8">
    <source>
        <dbReference type="Proteomes" id="UP000094569"/>
    </source>
</evidence>
<evidence type="ECO:0008006" key="9">
    <source>
        <dbReference type="Google" id="ProtNLM"/>
    </source>
</evidence>
<evidence type="ECO:0000256" key="4">
    <source>
        <dbReference type="ARBA" id="ARBA00023002"/>
    </source>
</evidence>
<dbReference type="STRING" id="573508.A0A1E3BNG6"/>
<dbReference type="SUPFAM" id="SSF51905">
    <property type="entry name" value="FAD/NAD(P)-binding domain"/>
    <property type="match status" value="1"/>
</dbReference>
<organism evidence="7 8">
    <name type="scientific">Aspergillus cristatus</name>
    <name type="common">Chinese Fuzhuan brick tea-fermentation fungus</name>
    <name type="synonym">Eurotium cristatum</name>
    <dbReference type="NCBI Taxonomy" id="573508"/>
    <lineage>
        <taxon>Eukaryota</taxon>
        <taxon>Fungi</taxon>
        <taxon>Dikarya</taxon>
        <taxon>Ascomycota</taxon>
        <taxon>Pezizomycotina</taxon>
        <taxon>Eurotiomycetes</taxon>
        <taxon>Eurotiomycetidae</taxon>
        <taxon>Eurotiales</taxon>
        <taxon>Aspergillaceae</taxon>
        <taxon>Aspergillus</taxon>
        <taxon>Aspergillus subgen. Aspergillus</taxon>
    </lineage>
</organism>
<comment type="caution">
    <text evidence="7">The sequence shown here is derived from an EMBL/GenBank/DDBJ whole genome shotgun (WGS) entry which is preliminary data.</text>
</comment>
<dbReference type="AlphaFoldDB" id="A0A1E3BNG6"/>
<gene>
    <name evidence="7" type="ORF">SI65_00077</name>
</gene>
<comment type="similarity">
    <text evidence="1">Belongs to the PheA/TfdB FAD monooxygenase family.</text>
</comment>
<feature type="domain" description="FAD-binding" evidence="5">
    <location>
        <begin position="8"/>
        <end position="412"/>
    </location>
</feature>
<evidence type="ECO:0000256" key="2">
    <source>
        <dbReference type="ARBA" id="ARBA00022630"/>
    </source>
</evidence>
<keyword evidence="8" id="KW-1185">Reference proteome</keyword>
<reference evidence="7 8" key="1">
    <citation type="journal article" date="2016" name="BMC Genomics">
        <title>Comparative genomic and transcriptomic analyses of the Fuzhuan brick tea-fermentation fungus Aspergillus cristatus.</title>
        <authorList>
            <person name="Ge Y."/>
            <person name="Wang Y."/>
            <person name="Liu Y."/>
            <person name="Tan Y."/>
            <person name="Ren X."/>
            <person name="Zhang X."/>
            <person name="Hyde K.D."/>
            <person name="Liu Y."/>
            <person name="Liu Z."/>
        </authorList>
    </citation>
    <scope>NUCLEOTIDE SEQUENCE [LARGE SCALE GENOMIC DNA]</scope>
    <source>
        <strain evidence="7 8">GZAAS20.1005</strain>
    </source>
</reference>
<dbReference type="InterPro" id="IPR012941">
    <property type="entry name" value="Phe_hydrox_C_dim_dom"/>
</dbReference>
<dbReference type="Proteomes" id="UP000094569">
    <property type="component" value="Unassembled WGS sequence"/>
</dbReference>
<dbReference type="CDD" id="cd02979">
    <property type="entry name" value="PHOX_C"/>
    <property type="match status" value="1"/>
</dbReference>
<dbReference type="Pfam" id="PF01494">
    <property type="entry name" value="FAD_binding_3"/>
    <property type="match status" value="1"/>
</dbReference>
<evidence type="ECO:0000313" key="7">
    <source>
        <dbReference type="EMBL" id="ODM22489.1"/>
    </source>
</evidence>
<dbReference type="SUPFAM" id="SSF52833">
    <property type="entry name" value="Thioredoxin-like"/>
    <property type="match status" value="1"/>
</dbReference>
<dbReference type="PANTHER" id="PTHR43004">
    <property type="entry name" value="TRK SYSTEM POTASSIUM UPTAKE PROTEIN"/>
    <property type="match status" value="1"/>
</dbReference>
<dbReference type="InterPro" id="IPR036249">
    <property type="entry name" value="Thioredoxin-like_sf"/>
</dbReference>
<dbReference type="OrthoDB" id="1716816at2759"/>
<protein>
    <recommendedName>
        <fullName evidence="9">Phenol 2-monooxygenase</fullName>
    </recommendedName>
</protein>
<dbReference type="PRINTS" id="PR00420">
    <property type="entry name" value="RNGMNOXGNASE"/>
</dbReference>
<proteinExistence type="inferred from homology"/>
<dbReference type="InterPro" id="IPR036188">
    <property type="entry name" value="FAD/NAD-bd_sf"/>
</dbReference>
<keyword evidence="2" id="KW-0285">Flavoprotein</keyword>
<feature type="domain" description="Phenol hydroxylase-like C-terminal dimerisation" evidence="6">
    <location>
        <begin position="455"/>
        <end position="669"/>
    </location>
</feature>